<dbReference type="Proteomes" id="UP001212841">
    <property type="component" value="Unassembled WGS sequence"/>
</dbReference>
<protein>
    <recommendedName>
        <fullName evidence="8">Peptidase A1 domain-containing protein</fullName>
    </recommendedName>
</protein>
<dbReference type="GO" id="GO:0004190">
    <property type="term" value="F:aspartic-type endopeptidase activity"/>
    <property type="evidence" value="ECO:0007669"/>
    <property type="project" value="UniProtKB-KW"/>
</dbReference>
<feature type="region of interest" description="Disordered" evidence="6">
    <location>
        <begin position="92"/>
        <end position="111"/>
    </location>
</feature>
<feature type="disulfide bond" evidence="4">
    <location>
        <begin position="246"/>
        <end position="250"/>
    </location>
</feature>
<evidence type="ECO:0000313" key="10">
    <source>
        <dbReference type="Proteomes" id="UP001212841"/>
    </source>
</evidence>
<sequence>MHTTKLITLLLLILSTILIAHADNSHEDIGVDGANIVDDDGYDDFVPAIIPMVKDETQGRQALLRRYLEQDPTTKRLRARSDVDLTEAEDLLSHPRQVPDDQLGEAQNASIPIRELVERGLDVEGITNSESEDDSFNPDSSDPYYIGPEDDERTGLPGDTAPEPTQFKKITKRSLKELVKLAGGKRKRTITAPYGTGWGKKPVYGGIANYYDSVYHTNVQLGTPGTWFSVVIDTGSADLWVPSPKCTTQCAQRKKYVPTNSRTAQSLNVRTTVYYGLGSATGPVYMDTMRIGGLQATSTVFIQAESMNNNQPATVDGLLGLSFSALSWANYAVPKANKGRSSIVENLWNQGQIPAAAFGIWLSTWDPARPTAQGGELTVGSAAGNPKRYTGAITWLSVPNTSNWWHIGVDQLTVGTSGSLIKGRTVRAIVDTGSALLITDYATAAAANAQLGGYPTGIYGLWGISCGKIKASTVAVTFTLGGRAFVLKGADLASQVYPNDRNLCYSPFMTSRSGTDDNRWILGEIFLRKYYSIYDYNVQRTGGVLPRVGLALAVKG</sequence>
<gene>
    <name evidence="9" type="ORF">HK097_007503</name>
</gene>
<dbReference type="PANTHER" id="PTHR47966:SF51">
    <property type="entry name" value="BETA-SITE APP-CLEAVING ENZYME, ISOFORM A-RELATED"/>
    <property type="match status" value="1"/>
</dbReference>
<keyword evidence="5" id="KW-0645">Protease</keyword>
<evidence type="ECO:0000256" key="7">
    <source>
        <dbReference type="SAM" id="SignalP"/>
    </source>
</evidence>
<reference evidence="9" key="1">
    <citation type="submission" date="2020-05" db="EMBL/GenBank/DDBJ databases">
        <title>Phylogenomic resolution of chytrid fungi.</title>
        <authorList>
            <person name="Stajich J.E."/>
            <person name="Amses K."/>
            <person name="Simmons R."/>
            <person name="Seto K."/>
            <person name="Myers J."/>
            <person name="Bonds A."/>
            <person name="Quandt C.A."/>
            <person name="Barry K."/>
            <person name="Liu P."/>
            <person name="Grigoriev I."/>
            <person name="Longcore J.E."/>
            <person name="James T.Y."/>
        </authorList>
    </citation>
    <scope>NUCLEOTIDE SEQUENCE</scope>
    <source>
        <strain evidence="9">JEL0318</strain>
    </source>
</reference>
<dbReference type="SUPFAM" id="SSF50630">
    <property type="entry name" value="Acid proteases"/>
    <property type="match status" value="1"/>
</dbReference>
<keyword evidence="7" id="KW-0732">Signal</keyword>
<dbReference type="CDD" id="cd05471">
    <property type="entry name" value="pepsin_like"/>
    <property type="match status" value="1"/>
</dbReference>
<evidence type="ECO:0000256" key="4">
    <source>
        <dbReference type="PIRSR" id="PIRSR601461-2"/>
    </source>
</evidence>
<feature type="signal peptide" evidence="7">
    <location>
        <begin position="1"/>
        <end position="22"/>
    </location>
</feature>
<dbReference type="PANTHER" id="PTHR47966">
    <property type="entry name" value="BETA-SITE APP-CLEAVING ENZYME, ISOFORM A-RELATED"/>
    <property type="match status" value="1"/>
</dbReference>
<dbReference type="PRINTS" id="PR00792">
    <property type="entry name" value="PEPSIN"/>
</dbReference>
<feature type="active site" evidence="3">
    <location>
        <position position="233"/>
    </location>
</feature>
<feature type="region of interest" description="Disordered" evidence="6">
    <location>
        <begin position="127"/>
        <end position="165"/>
    </location>
</feature>
<evidence type="ECO:0000313" key="9">
    <source>
        <dbReference type="EMBL" id="KAJ3051490.1"/>
    </source>
</evidence>
<dbReference type="InterPro" id="IPR021109">
    <property type="entry name" value="Peptidase_aspartic_dom_sf"/>
</dbReference>
<dbReference type="PROSITE" id="PS51767">
    <property type="entry name" value="PEPTIDASE_A1"/>
    <property type="match status" value="1"/>
</dbReference>
<dbReference type="PROSITE" id="PS00141">
    <property type="entry name" value="ASP_PROTEASE"/>
    <property type="match status" value="2"/>
</dbReference>
<evidence type="ECO:0000256" key="5">
    <source>
        <dbReference type="RuleBase" id="RU000454"/>
    </source>
</evidence>
<evidence type="ECO:0000256" key="3">
    <source>
        <dbReference type="PIRSR" id="PIRSR601461-1"/>
    </source>
</evidence>
<keyword evidence="4" id="KW-1015">Disulfide bond</keyword>
<evidence type="ECO:0000256" key="2">
    <source>
        <dbReference type="ARBA" id="ARBA00022750"/>
    </source>
</evidence>
<organism evidence="9 10">
    <name type="scientific">Rhizophlyctis rosea</name>
    <dbReference type="NCBI Taxonomy" id="64517"/>
    <lineage>
        <taxon>Eukaryota</taxon>
        <taxon>Fungi</taxon>
        <taxon>Fungi incertae sedis</taxon>
        <taxon>Chytridiomycota</taxon>
        <taxon>Chytridiomycota incertae sedis</taxon>
        <taxon>Chytridiomycetes</taxon>
        <taxon>Rhizophlyctidales</taxon>
        <taxon>Rhizophlyctidaceae</taxon>
        <taxon>Rhizophlyctis</taxon>
    </lineage>
</organism>
<comment type="similarity">
    <text evidence="1 5">Belongs to the peptidase A1 family.</text>
</comment>
<keyword evidence="10" id="KW-1185">Reference proteome</keyword>
<dbReference type="Pfam" id="PF00026">
    <property type="entry name" value="Asp"/>
    <property type="match status" value="1"/>
</dbReference>
<feature type="domain" description="Peptidase A1" evidence="8">
    <location>
        <begin position="215"/>
        <end position="544"/>
    </location>
</feature>
<dbReference type="AlphaFoldDB" id="A0AAD5X4I8"/>
<dbReference type="InterPro" id="IPR001461">
    <property type="entry name" value="Aspartic_peptidase_A1"/>
</dbReference>
<dbReference type="InterPro" id="IPR034164">
    <property type="entry name" value="Pepsin-like_dom"/>
</dbReference>
<proteinExistence type="inferred from homology"/>
<keyword evidence="5" id="KW-0378">Hydrolase</keyword>
<evidence type="ECO:0000259" key="8">
    <source>
        <dbReference type="PROSITE" id="PS51767"/>
    </source>
</evidence>
<name>A0AAD5X4I8_9FUNG</name>
<dbReference type="InterPro" id="IPR001969">
    <property type="entry name" value="Aspartic_peptidase_AS"/>
</dbReference>
<accession>A0AAD5X4I8</accession>
<feature type="active site" evidence="3">
    <location>
        <position position="431"/>
    </location>
</feature>
<evidence type="ECO:0000256" key="1">
    <source>
        <dbReference type="ARBA" id="ARBA00007447"/>
    </source>
</evidence>
<evidence type="ECO:0000256" key="6">
    <source>
        <dbReference type="SAM" id="MobiDB-lite"/>
    </source>
</evidence>
<dbReference type="Gene3D" id="2.40.70.10">
    <property type="entry name" value="Acid Proteases"/>
    <property type="match status" value="2"/>
</dbReference>
<comment type="caution">
    <text evidence="9">The sequence shown here is derived from an EMBL/GenBank/DDBJ whole genome shotgun (WGS) entry which is preliminary data.</text>
</comment>
<dbReference type="EMBL" id="JADGJD010000390">
    <property type="protein sequence ID" value="KAJ3051490.1"/>
    <property type="molecule type" value="Genomic_DNA"/>
</dbReference>
<dbReference type="GO" id="GO:0006508">
    <property type="term" value="P:proteolysis"/>
    <property type="evidence" value="ECO:0007669"/>
    <property type="project" value="UniProtKB-KW"/>
</dbReference>
<dbReference type="InterPro" id="IPR033121">
    <property type="entry name" value="PEPTIDASE_A1"/>
</dbReference>
<keyword evidence="2 5" id="KW-0064">Aspartyl protease</keyword>
<feature type="chain" id="PRO_5042146297" description="Peptidase A1 domain-containing protein" evidence="7">
    <location>
        <begin position="23"/>
        <end position="556"/>
    </location>
</feature>